<evidence type="ECO:0000313" key="2">
    <source>
        <dbReference type="EMBL" id="KAG7381658.1"/>
    </source>
</evidence>
<feature type="region of interest" description="Disordered" evidence="1">
    <location>
        <begin position="1"/>
        <end position="30"/>
    </location>
</feature>
<feature type="compositionally biased region" description="Acidic residues" evidence="1">
    <location>
        <begin position="253"/>
        <end position="287"/>
    </location>
</feature>
<dbReference type="EMBL" id="JAGDFM010000236">
    <property type="protein sequence ID" value="KAG7381658.1"/>
    <property type="molecule type" value="Genomic_DNA"/>
</dbReference>
<dbReference type="OrthoDB" id="121313at2759"/>
<evidence type="ECO:0000313" key="3">
    <source>
        <dbReference type="Proteomes" id="UP000694044"/>
    </source>
</evidence>
<feature type="compositionally biased region" description="Polar residues" evidence="1">
    <location>
        <begin position="716"/>
        <end position="733"/>
    </location>
</feature>
<gene>
    <name evidence="2" type="ORF">PHYPSEUDO_005757</name>
</gene>
<feature type="compositionally biased region" description="Low complexity" evidence="1">
    <location>
        <begin position="562"/>
        <end position="576"/>
    </location>
</feature>
<keyword evidence="3" id="KW-1185">Reference proteome</keyword>
<reference evidence="2" key="1">
    <citation type="submission" date="2021-02" db="EMBL/GenBank/DDBJ databases">
        <authorList>
            <person name="Palmer J.M."/>
        </authorList>
    </citation>
    <scope>NUCLEOTIDE SEQUENCE</scope>
    <source>
        <strain evidence="2">SCRP734</strain>
    </source>
</reference>
<feature type="compositionally biased region" description="Polar residues" evidence="1">
    <location>
        <begin position="692"/>
        <end position="701"/>
    </location>
</feature>
<dbReference type="Proteomes" id="UP000694044">
    <property type="component" value="Unassembled WGS sequence"/>
</dbReference>
<feature type="compositionally biased region" description="Low complexity" evidence="1">
    <location>
        <begin position="376"/>
        <end position="389"/>
    </location>
</feature>
<feature type="region of interest" description="Disordered" evidence="1">
    <location>
        <begin position="658"/>
        <end position="701"/>
    </location>
</feature>
<sequence>MDKKRPKNSAGRRAKTPAVETEPTVQRRGSWKQRSSSVLWLKLNFTIKAARLQTLKRQKYQHLQEEALLKARGLLKNWEDGPVLLTEDLYSRARSEHEAQELLNYTPEALALRFSLRNHPDVIGAVKQLWAVELPRDAMGCIDQRGYASLFRRIGRSLEPDATKRRLRRMEKTIREDWVRDSKGEAVMSFSTFFDSVFELADLWCETIDADEYVAFLRSLVQRVSTMRRDKRDPCGDGRRLLRSLKQIKAIDDDQESSSEESEVDDEEEEEFPSEGDTDDDEEEDENVPVQLPSPTHSIGFIATKVLRTVRAKTSPDPPQKAPDTNNTPDPIDRPRSRERRASVVTLGDFNLGALGGFPGNDKDTEPKTPTGLRGSSAKSRTTSAKARTPLTSVRENGIAASAEDGGGVNALVAMHRLRSAQPRTPVVVEDAAANSITPHSDVSLNVGLPTANLPQQRQQKPTKLFSAASSTPKTTGLGTGSINSDGLLASGGLSTSSAPHLKTTGGLKAGPSFDSVDTATVGSGGARRTMLSSKSKPKGDKKPIGIAFDGAPQASKNNKRLAALDADASSTSGASRLAQNGQEGGNTRTTNGVQDENQSGPQAPREFISGLGFNTPATRGAKGGLASSVRNKAELVPVNPTMPFYTFDESASPAKRLLPPVLDESGGRGQSGAHSTRRRQRSDDRRPGQGTDLSDSYKTTGYLTGSLQAEIISRTQRSASNSRNGDARSLQQGARPLWLPVPGREAARARKQMAKQKQAPDDGYGDVTVSPWDAEFDEELDDNDLARAVPRTDPYQRVSPRESVVTISAVAAPPVVPSSQENADLELPRDPPTLSVSSSMVPAEPPSCVSELTTLPQEYHELVLGGSALKSYNALGRTESAPVIATPIQTYPVQVMSREPQWMLHGASQPSLALLEHGVEGRTVAGSPRPTLAALVSKRPRREKGVEEEEDPGLCPRFAEHLESHGDRAATAPSPLFRTDRPRPRCTCHEDDDYAASLSGEDEVNGHCPRHGSRNNNWQEEEERDADVDPHIEDVTVIVNATRGLVLRPGTMDRLAARRARHKQQATRSDMMRRRCQYTFGKHLG</sequence>
<proteinExistence type="predicted"/>
<feature type="region of interest" description="Disordered" evidence="1">
    <location>
        <begin position="1000"/>
        <end position="1028"/>
    </location>
</feature>
<comment type="caution">
    <text evidence="2">The sequence shown here is derived from an EMBL/GenBank/DDBJ whole genome shotgun (WGS) entry which is preliminary data.</text>
</comment>
<feature type="compositionally biased region" description="Basic and acidic residues" evidence="1">
    <location>
        <begin position="331"/>
        <end position="342"/>
    </location>
</feature>
<dbReference type="AlphaFoldDB" id="A0A8T1VN89"/>
<name>A0A8T1VN89_9STRA</name>
<accession>A0A8T1VN89</accession>
<feature type="compositionally biased region" description="Polar residues" evidence="1">
    <location>
        <begin position="578"/>
        <end position="602"/>
    </location>
</feature>
<feature type="region of interest" description="Disordered" evidence="1">
    <location>
        <begin position="716"/>
        <end position="767"/>
    </location>
</feature>
<protein>
    <submittedName>
        <fullName evidence="2">Uncharacterized protein</fullName>
    </submittedName>
</protein>
<feature type="region of interest" description="Disordered" evidence="1">
    <location>
        <begin position="500"/>
        <end position="626"/>
    </location>
</feature>
<feature type="region of interest" description="Disordered" evidence="1">
    <location>
        <begin position="455"/>
        <end position="483"/>
    </location>
</feature>
<evidence type="ECO:0000256" key="1">
    <source>
        <dbReference type="SAM" id="MobiDB-lite"/>
    </source>
</evidence>
<feature type="compositionally biased region" description="Basic residues" evidence="1">
    <location>
        <begin position="1"/>
        <end position="15"/>
    </location>
</feature>
<organism evidence="2 3">
    <name type="scientific">Phytophthora pseudosyringae</name>
    <dbReference type="NCBI Taxonomy" id="221518"/>
    <lineage>
        <taxon>Eukaryota</taxon>
        <taxon>Sar</taxon>
        <taxon>Stramenopiles</taxon>
        <taxon>Oomycota</taxon>
        <taxon>Peronosporomycetes</taxon>
        <taxon>Peronosporales</taxon>
        <taxon>Peronosporaceae</taxon>
        <taxon>Phytophthora</taxon>
    </lineage>
</organism>
<feature type="region of interest" description="Disordered" evidence="1">
    <location>
        <begin position="816"/>
        <end position="846"/>
    </location>
</feature>
<feature type="region of interest" description="Disordered" evidence="1">
    <location>
        <begin position="246"/>
        <end position="402"/>
    </location>
</feature>